<keyword evidence="3" id="KW-1003">Cell membrane</keyword>
<sequence length="307" mass="33454">MNHVKIYLILIAVMFVWGLNLPAVKYLTTQVGPVTMTSMRIFIAAVMVFAILHFMGLVRKPNRKEWGYIIAGAMLNVVIHHYFISVGLTMTTGSNAGLILGTGPMLTAIFGSLLLRMIPSVMQWLGFIFGLAGVTLTVIAGSGSATMISLGDLFVFISVIVQVLSFLVISKASKTLDPRLLTGYMFLIGSLFLFVISIIQEPKELRAFQSVTPMFWIAFFTSGMFATAIGHMLYNFAVGKVGPAKSAIFINLNTLFALLGSVVMLGEEVTIVHLIGLVLIVSSVLLGSGAVEELWMKRKEKQHSIQA</sequence>
<reference evidence="9 10" key="1">
    <citation type="submission" date="2024-09" db="EMBL/GenBank/DDBJ databases">
        <authorList>
            <person name="Sun Q."/>
            <person name="Mori K."/>
        </authorList>
    </citation>
    <scope>NUCLEOTIDE SEQUENCE [LARGE SCALE GENOMIC DNA]</scope>
    <source>
        <strain evidence="9 10">CCM 7228</strain>
    </source>
</reference>
<evidence type="ECO:0000256" key="3">
    <source>
        <dbReference type="ARBA" id="ARBA00022475"/>
    </source>
</evidence>
<feature type="transmembrane region" description="Helical" evidence="7">
    <location>
        <begin position="271"/>
        <end position="291"/>
    </location>
</feature>
<evidence type="ECO:0000259" key="8">
    <source>
        <dbReference type="Pfam" id="PF00892"/>
    </source>
</evidence>
<protein>
    <submittedName>
        <fullName evidence="9">DMT family transporter</fullName>
    </submittedName>
</protein>
<name>A0ABV6GDR8_9BACI</name>
<feature type="transmembrane region" description="Helical" evidence="7">
    <location>
        <begin position="39"/>
        <end position="58"/>
    </location>
</feature>
<dbReference type="EMBL" id="JBHLVO010000006">
    <property type="protein sequence ID" value="MFC0271811.1"/>
    <property type="molecule type" value="Genomic_DNA"/>
</dbReference>
<feature type="domain" description="EamA" evidence="8">
    <location>
        <begin position="150"/>
        <end position="286"/>
    </location>
</feature>
<dbReference type="PANTHER" id="PTHR32322">
    <property type="entry name" value="INNER MEMBRANE TRANSPORTER"/>
    <property type="match status" value="1"/>
</dbReference>
<evidence type="ECO:0000256" key="2">
    <source>
        <dbReference type="ARBA" id="ARBA00007362"/>
    </source>
</evidence>
<comment type="caution">
    <text evidence="9">The sequence shown here is derived from an EMBL/GenBank/DDBJ whole genome shotgun (WGS) entry which is preliminary data.</text>
</comment>
<evidence type="ECO:0000256" key="6">
    <source>
        <dbReference type="ARBA" id="ARBA00023136"/>
    </source>
</evidence>
<feature type="transmembrane region" description="Helical" evidence="7">
    <location>
        <begin position="246"/>
        <end position="265"/>
    </location>
</feature>
<gene>
    <name evidence="9" type="ORF">ACFFIX_10125</name>
</gene>
<dbReference type="InterPro" id="IPR037185">
    <property type="entry name" value="EmrE-like"/>
</dbReference>
<dbReference type="SUPFAM" id="SSF103481">
    <property type="entry name" value="Multidrug resistance efflux transporter EmrE"/>
    <property type="match status" value="2"/>
</dbReference>
<accession>A0ABV6GDR8</accession>
<keyword evidence="4 7" id="KW-0812">Transmembrane</keyword>
<feature type="transmembrane region" description="Helical" evidence="7">
    <location>
        <begin position="7"/>
        <end position="27"/>
    </location>
</feature>
<dbReference type="Proteomes" id="UP001589854">
    <property type="component" value="Unassembled WGS sequence"/>
</dbReference>
<feature type="transmembrane region" description="Helical" evidence="7">
    <location>
        <begin position="96"/>
        <end position="115"/>
    </location>
</feature>
<feature type="transmembrane region" description="Helical" evidence="7">
    <location>
        <begin position="181"/>
        <end position="199"/>
    </location>
</feature>
<dbReference type="InterPro" id="IPR050638">
    <property type="entry name" value="AA-Vitamin_Transporters"/>
</dbReference>
<evidence type="ECO:0000256" key="7">
    <source>
        <dbReference type="SAM" id="Phobius"/>
    </source>
</evidence>
<keyword evidence="6 7" id="KW-0472">Membrane</keyword>
<feature type="transmembrane region" description="Helical" evidence="7">
    <location>
        <begin position="65"/>
        <end position="84"/>
    </location>
</feature>
<evidence type="ECO:0000313" key="10">
    <source>
        <dbReference type="Proteomes" id="UP001589854"/>
    </source>
</evidence>
<proteinExistence type="inferred from homology"/>
<dbReference type="RefSeq" id="WP_378933392.1">
    <property type="nucleotide sequence ID" value="NZ_JBHLVO010000006.1"/>
</dbReference>
<evidence type="ECO:0000313" key="9">
    <source>
        <dbReference type="EMBL" id="MFC0271811.1"/>
    </source>
</evidence>
<feature type="transmembrane region" description="Helical" evidence="7">
    <location>
        <begin position="214"/>
        <end position="234"/>
    </location>
</feature>
<comment type="similarity">
    <text evidence="2">Belongs to the EamA transporter family.</text>
</comment>
<dbReference type="InterPro" id="IPR000620">
    <property type="entry name" value="EamA_dom"/>
</dbReference>
<evidence type="ECO:0000256" key="1">
    <source>
        <dbReference type="ARBA" id="ARBA00004651"/>
    </source>
</evidence>
<keyword evidence="5 7" id="KW-1133">Transmembrane helix</keyword>
<feature type="transmembrane region" description="Helical" evidence="7">
    <location>
        <begin position="122"/>
        <end position="141"/>
    </location>
</feature>
<feature type="domain" description="EamA" evidence="8">
    <location>
        <begin position="6"/>
        <end position="138"/>
    </location>
</feature>
<feature type="transmembrane region" description="Helical" evidence="7">
    <location>
        <begin position="147"/>
        <end position="169"/>
    </location>
</feature>
<evidence type="ECO:0000256" key="4">
    <source>
        <dbReference type="ARBA" id="ARBA00022692"/>
    </source>
</evidence>
<comment type="subcellular location">
    <subcellularLocation>
        <location evidence="1">Cell membrane</location>
        <topology evidence="1">Multi-pass membrane protein</topology>
    </subcellularLocation>
</comment>
<keyword evidence="10" id="KW-1185">Reference proteome</keyword>
<dbReference type="Pfam" id="PF00892">
    <property type="entry name" value="EamA"/>
    <property type="match status" value="2"/>
</dbReference>
<organism evidence="9 10">
    <name type="scientific">Metabacillus herbersteinensis</name>
    <dbReference type="NCBI Taxonomy" id="283816"/>
    <lineage>
        <taxon>Bacteria</taxon>
        <taxon>Bacillati</taxon>
        <taxon>Bacillota</taxon>
        <taxon>Bacilli</taxon>
        <taxon>Bacillales</taxon>
        <taxon>Bacillaceae</taxon>
        <taxon>Metabacillus</taxon>
    </lineage>
</organism>
<evidence type="ECO:0000256" key="5">
    <source>
        <dbReference type="ARBA" id="ARBA00022989"/>
    </source>
</evidence>
<dbReference type="PANTHER" id="PTHR32322:SF18">
    <property type="entry name" value="S-ADENOSYLMETHIONINE_S-ADENOSYLHOMOCYSTEINE TRANSPORTER"/>
    <property type="match status" value="1"/>
</dbReference>